<evidence type="ECO:0000313" key="7">
    <source>
        <dbReference type="EMBL" id="OAE19155.1"/>
    </source>
</evidence>
<dbReference type="EMBL" id="LVLJ01003918">
    <property type="protein sequence ID" value="OAE19155.1"/>
    <property type="molecule type" value="Genomic_DNA"/>
</dbReference>
<dbReference type="PANTHER" id="PTHR12668:SF37">
    <property type="entry name" value="PROTEIN FATTY ACID EXPORT 2, CHLOROPLASTIC"/>
    <property type="match status" value="1"/>
</dbReference>
<evidence type="ECO:0000256" key="5">
    <source>
        <dbReference type="ARBA" id="ARBA00023136"/>
    </source>
</evidence>
<keyword evidence="8" id="KW-1185">Reference proteome</keyword>
<reference evidence="7" key="1">
    <citation type="submission" date="2016-03" db="EMBL/GenBank/DDBJ databases">
        <title>Mechanisms controlling the formation of the plant cell surface in tip-growing cells are functionally conserved among land plants.</title>
        <authorList>
            <person name="Honkanen S."/>
            <person name="Jones V.A."/>
            <person name="Morieri G."/>
            <person name="Champion C."/>
            <person name="Hetherington A.J."/>
            <person name="Kelly S."/>
            <person name="Saint-Marcoux D."/>
            <person name="Proust H."/>
            <person name="Prescott H."/>
            <person name="Dolan L."/>
        </authorList>
    </citation>
    <scope>NUCLEOTIDE SEQUENCE [LARGE SCALE GENOMIC DNA]</scope>
    <source>
        <tissue evidence="7">Whole gametophyte</tissue>
    </source>
</reference>
<dbReference type="Gene3D" id="1.10.10.1740">
    <property type="entry name" value="Transmembrane protein 14-like"/>
    <property type="match status" value="1"/>
</dbReference>
<protein>
    <submittedName>
        <fullName evidence="7">Uncharacterized protein</fullName>
    </submittedName>
</protein>
<sequence>MDHAKSNNTNSLVTGAGSALALYYIVHPQLVTNPSYASSVGLGLSAVLLGLKGIRYKVTRRMFPAGVVAVSSLETGIGGTPTIERLEREDILTLQELQQTVLANQLTSAHFNPIFVGVDVIVIL</sequence>
<dbReference type="GO" id="GO:0009706">
    <property type="term" value="C:chloroplast inner membrane"/>
    <property type="evidence" value="ECO:0007669"/>
    <property type="project" value="TreeGrafter"/>
</dbReference>
<evidence type="ECO:0000256" key="3">
    <source>
        <dbReference type="ARBA" id="ARBA00022692"/>
    </source>
</evidence>
<dbReference type="Proteomes" id="UP000077202">
    <property type="component" value="Unassembled WGS sequence"/>
</dbReference>
<name>A0A176VGV8_MARPO</name>
<keyword evidence="5 6" id="KW-0472">Membrane</keyword>
<keyword evidence="3 6" id="KW-0812">Transmembrane</keyword>
<evidence type="ECO:0000256" key="2">
    <source>
        <dbReference type="ARBA" id="ARBA00007590"/>
    </source>
</evidence>
<accession>A0A176VGV8</accession>
<evidence type="ECO:0000256" key="1">
    <source>
        <dbReference type="ARBA" id="ARBA00004370"/>
    </source>
</evidence>
<comment type="similarity">
    <text evidence="2">Belongs to the TMEM14 family.</text>
</comment>
<evidence type="ECO:0000313" key="8">
    <source>
        <dbReference type="Proteomes" id="UP000077202"/>
    </source>
</evidence>
<organism evidence="7 8">
    <name type="scientific">Marchantia polymorpha subsp. ruderalis</name>
    <dbReference type="NCBI Taxonomy" id="1480154"/>
    <lineage>
        <taxon>Eukaryota</taxon>
        <taxon>Viridiplantae</taxon>
        <taxon>Streptophyta</taxon>
        <taxon>Embryophyta</taxon>
        <taxon>Marchantiophyta</taxon>
        <taxon>Marchantiopsida</taxon>
        <taxon>Marchantiidae</taxon>
        <taxon>Marchantiales</taxon>
        <taxon>Marchantiaceae</taxon>
        <taxon>Marchantia</taxon>
    </lineage>
</organism>
<dbReference type="PANTHER" id="PTHR12668">
    <property type="entry name" value="TRANSMEMBRANE PROTEIN 14, 15"/>
    <property type="match status" value="1"/>
</dbReference>
<keyword evidence="4 6" id="KW-1133">Transmembrane helix</keyword>
<dbReference type="InterPro" id="IPR005349">
    <property type="entry name" value="TMEM14"/>
</dbReference>
<dbReference type="GO" id="GO:0015245">
    <property type="term" value="F:fatty acid transmembrane transporter activity"/>
    <property type="evidence" value="ECO:0007669"/>
    <property type="project" value="TreeGrafter"/>
</dbReference>
<feature type="transmembrane region" description="Helical" evidence="6">
    <location>
        <begin position="36"/>
        <end position="54"/>
    </location>
</feature>
<gene>
    <name evidence="7" type="ORF">AXG93_3673s1030</name>
</gene>
<evidence type="ECO:0000256" key="4">
    <source>
        <dbReference type="ARBA" id="ARBA00022989"/>
    </source>
</evidence>
<comment type="subcellular location">
    <subcellularLocation>
        <location evidence="1">Membrane</location>
    </subcellularLocation>
</comment>
<proteinExistence type="inferred from homology"/>
<dbReference type="InterPro" id="IPR044890">
    <property type="entry name" value="TMEM14_sf"/>
</dbReference>
<feature type="transmembrane region" description="Helical" evidence="6">
    <location>
        <begin position="12"/>
        <end position="30"/>
    </location>
</feature>
<evidence type="ECO:0000256" key="6">
    <source>
        <dbReference type="SAM" id="Phobius"/>
    </source>
</evidence>
<dbReference type="Pfam" id="PF03647">
    <property type="entry name" value="Tmemb_14"/>
    <property type="match status" value="1"/>
</dbReference>
<dbReference type="AlphaFoldDB" id="A0A176VGV8"/>
<comment type="caution">
    <text evidence="7">The sequence shown here is derived from an EMBL/GenBank/DDBJ whole genome shotgun (WGS) entry which is preliminary data.</text>
</comment>